<dbReference type="FunFam" id="3.30.450.90:FF:000001">
    <property type="entry name" value="Type II secretion system ATPase GspE"/>
    <property type="match status" value="1"/>
</dbReference>
<dbReference type="RefSeq" id="WP_072701867.1">
    <property type="nucleotide sequence ID" value="NZ_FRDH01000004.1"/>
</dbReference>
<keyword evidence="2" id="KW-0547">Nucleotide-binding</keyword>
<evidence type="ECO:0000256" key="3">
    <source>
        <dbReference type="ARBA" id="ARBA00022840"/>
    </source>
</evidence>
<dbReference type="Proteomes" id="UP000184097">
    <property type="component" value="Unassembled WGS sequence"/>
</dbReference>
<accession>A0A1M7S7W7</accession>
<name>A0A1M7S7W7_9FIRM</name>
<feature type="domain" description="AAA+ ATPase" evidence="4">
    <location>
        <begin position="322"/>
        <end position="443"/>
    </location>
</feature>
<dbReference type="InterPro" id="IPR027417">
    <property type="entry name" value="P-loop_NTPase"/>
</dbReference>
<dbReference type="PANTHER" id="PTHR30258">
    <property type="entry name" value="TYPE II SECRETION SYSTEM PROTEIN GSPE-RELATED"/>
    <property type="match status" value="1"/>
</dbReference>
<gene>
    <name evidence="5" type="ORF">SAMN02745247_01231</name>
</gene>
<keyword evidence="3" id="KW-0067">ATP-binding</keyword>
<sequence length="573" mass="64056">MPKKRIGDLLIERGLITESELQFALDTQKQTKEKLGEVLVNNNIVSPENMAKTLAVQLEVDYVDLAKMTLASDLADIVQKNTAKKNHLVPVQKRGDTLYVAMDDPLNYYALDEVRKVTNLKIVPLIATHVAVERAINTLYGNEGARQAIEDYKRESGNNTEKEDIGGVGNYDFIISSSSFTGDTDSAPTIRLVNSIIERAVTERASDIHFEPRENDMDVRMRIDGIMRDILKVPNDVTAAVIARVKTMSGMDVAEKRIPQDGRFTVSVSNKSIDMRVSTLPIAWGEKIVCRLLDKSNTNIDKEMLGLRPDDMEKYEKLIHYRNGVMLLVGPTGSGKTTTMYAMLNELNTRDVNLVTLEDPIEYNLDGLNQVQINPKTNMTFANGLRAILRQDPDIVSVGEIRDGETAEICMRAALTGRFVMSTIHTNDAVGAIDRLVDIGVEPYLVSATLRGVISQRLVRRICPYCAEDYTPTHEDEERLGIKIQPGKKFKVGKGCQHCFNTGYSGRIAVFEIMMITPVIRDLIYKKAGRSEIEAELKKPENNFVSLKEAATKLVFEGITTVYEVMRITNESD</sequence>
<dbReference type="Gene3D" id="3.30.300.160">
    <property type="entry name" value="Type II secretion system, protein E, N-terminal domain"/>
    <property type="match status" value="1"/>
</dbReference>
<comment type="similarity">
    <text evidence="1">Belongs to the GSP E family.</text>
</comment>
<dbReference type="SUPFAM" id="SSF160246">
    <property type="entry name" value="EspE N-terminal domain-like"/>
    <property type="match status" value="1"/>
</dbReference>
<dbReference type="Pfam" id="PF00437">
    <property type="entry name" value="T2SSE"/>
    <property type="match status" value="1"/>
</dbReference>
<evidence type="ECO:0000313" key="6">
    <source>
        <dbReference type="Proteomes" id="UP000184097"/>
    </source>
</evidence>
<evidence type="ECO:0000313" key="5">
    <source>
        <dbReference type="EMBL" id="SHN54412.1"/>
    </source>
</evidence>
<dbReference type="InterPro" id="IPR037257">
    <property type="entry name" value="T2SS_E_N_sf"/>
</dbReference>
<dbReference type="EMBL" id="FRDH01000004">
    <property type="protein sequence ID" value="SHN54412.1"/>
    <property type="molecule type" value="Genomic_DNA"/>
</dbReference>
<dbReference type="Gene3D" id="3.30.450.90">
    <property type="match status" value="1"/>
</dbReference>
<dbReference type="InterPro" id="IPR003593">
    <property type="entry name" value="AAA+_ATPase"/>
</dbReference>
<evidence type="ECO:0000256" key="1">
    <source>
        <dbReference type="ARBA" id="ARBA00006611"/>
    </source>
</evidence>
<dbReference type="GO" id="GO:0005886">
    <property type="term" value="C:plasma membrane"/>
    <property type="evidence" value="ECO:0007669"/>
    <property type="project" value="TreeGrafter"/>
</dbReference>
<dbReference type="InterPro" id="IPR001482">
    <property type="entry name" value="T2SS/T4SS_dom"/>
</dbReference>
<evidence type="ECO:0000259" key="4">
    <source>
        <dbReference type="SMART" id="SM00382"/>
    </source>
</evidence>
<dbReference type="Pfam" id="PF05157">
    <property type="entry name" value="MshEN"/>
    <property type="match status" value="1"/>
</dbReference>
<dbReference type="GO" id="GO:0016887">
    <property type="term" value="F:ATP hydrolysis activity"/>
    <property type="evidence" value="ECO:0007669"/>
    <property type="project" value="TreeGrafter"/>
</dbReference>
<dbReference type="Gene3D" id="3.40.50.300">
    <property type="entry name" value="P-loop containing nucleotide triphosphate hydrolases"/>
    <property type="match status" value="1"/>
</dbReference>
<dbReference type="InterPro" id="IPR007831">
    <property type="entry name" value="T2SS_GspE_N"/>
</dbReference>
<evidence type="ECO:0000256" key="2">
    <source>
        <dbReference type="ARBA" id="ARBA00022741"/>
    </source>
</evidence>
<dbReference type="CDD" id="cd01129">
    <property type="entry name" value="PulE-GspE-like"/>
    <property type="match status" value="1"/>
</dbReference>
<dbReference type="PANTHER" id="PTHR30258:SF1">
    <property type="entry name" value="PROTEIN TRANSPORT PROTEIN HOFB HOMOLOG"/>
    <property type="match status" value="1"/>
</dbReference>
<dbReference type="SUPFAM" id="SSF52540">
    <property type="entry name" value="P-loop containing nucleoside triphosphate hydrolases"/>
    <property type="match status" value="1"/>
</dbReference>
<proteinExistence type="inferred from homology"/>
<organism evidence="5 6">
    <name type="scientific">Butyrivibrio hungatei DSM 14810</name>
    <dbReference type="NCBI Taxonomy" id="1121132"/>
    <lineage>
        <taxon>Bacteria</taxon>
        <taxon>Bacillati</taxon>
        <taxon>Bacillota</taxon>
        <taxon>Clostridia</taxon>
        <taxon>Lachnospirales</taxon>
        <taxon>Lachnospiraceae</taxon>
        <taxon>Butyrivibrio</taxon>
    </lineage>
</organism>
<reference evidence="5 6" key="1">
    <citation type="submission" date="2016-12" db="EMBL/GenBank/DDBJ databases">
        <authorList>
            <person name="Song W.-J."/>
            <person name="Kurnit D.M."/>
        </authorList>
    </citation>
    <scope>NUCLEOTIDE SEQUENCE [LARGE SCALE GENOMIC DNA]</scope>
    <source>
        <strain evidence="5 6">DSM 14810</strain>
    </source>
</reference>
<dbReference type="AlphaFoldDB" id="A0A1M7S7W7"/>
<protein>
    <submittedName>
        <fullName evidence="5">Type IV pilus assembly protein PilB</fullName>
    </submittedName>
</protein>
<dbReference type="GO" id="GO:0005524">
    <property type="term" value="F:ATP binding"/>
    <property type="evidence" value="ECO:0007669"/>
    <property type="project" value="UniProtKB-KW"/>
</dbReference>
<dbReference type="SMART" id="SM00382">
    <property type="entry name" value="AAA"/>
    <property type="match status" value="1"/>
</dbReference>